<dbReference type="Gene3D" id="3.40.50.2300">
    <property type="match status" value="2"/>
</dbReference>
<comment type="subcellular location">
    <subcellularLocation>
        <location evidence="1">Membrane</location>
        <topology evidence="1">Multi-pass membrane protein</topology>
    </subcellularLocation>
</comment>
<evidence type="ECO:0000256" key="6">
    <source>
        <dbReference type="ARBA" id="ARBA00023180"/>
    </source>
</evidence>
<dbReference type="InterPro" id="IPR028082">
    <property type="entry name" value="Peripla_BP_I"/>
</dbReference>
<dbReference type="InterPro" id="IPR001828">
    <property type="entry name" value="ANF_lig-bd_rcpt"/>
</dbReference>
<evidence type="ECO:0000256" key="4">
    <source>
        <dbReference type="ARBA" id="ARBA00023136"/>
    </source>
</evidence>
<dbReference type="AlphaFoldDB" id="A0A7J5ZH05"/>
<keyword evidence="9" id="KW-1185">Reference proteome</keyword>
<dbReference type="Proteomes" id="UP000518266">
    <property type="component" value="Unassembled WGS sequence"/>
</dbReference>
<dbReference type="InterPro" id="IPR000337">
    <property type="entry name" value="GPCR_3"/>
</dbReference>
<dbReference type="OrthoDB" id="5984008at2759"/>
<proteinExistence type="predicted"/>
<protein>
    <recommendedName>
        <fullName evidence="7">Receptor ligand binding region domain-containing protein</fullName>
    </recommendedName>
</protein>
<feature type="domain" description="Receptor ligand binding region" evidence="7">
    <location>
        <begin position="2"/>
        <end position="168"/>
    </location>
</feature>
<keyword evidence="3" id="KW-1133">Transmembrane helix</keyword>
<dbReference type="PRINTS" id="PR00248">
    <property type="entry name" value="GPCRMGR"/>
</dbReference>
<dbReference type="PANTHER" id="PTHR24061">
    <property type="entry name" value="CALCIUM-SENSING RECEPTOR-RELATED"/>
    <property type="match status" value="1"/>
</dbReference>
<reference evidence="8 9" key="1">
    <citation type="submission" date="2020-03" db="EMBL/GenBank/DDBJ databases">
        <title>Dissostichus mawsoni Genome sequencing and assembly.</title>
        <authorList>
            <person name="Park H."/>
        </authorList>
    </citation>
    <scope>NUCLEOTIDE SEQUENCE [LARGE SCALE GENOMIC DNA]</scope>
    <source>
        <strain evidence="8">DM0001</strain>
        <tissue evidence="8">Muscle</tissue>
    </source>
</reference>
<dbReference type="EMBL" id="JAAKFY010000002">
    <property type="protein sequence ID" value="KAF3860259.1"/>
    <property type="molecule type" value="Genomic_DNA"/>
</dbReference>
<comment type="caution">
    <text evidence="8">The sequence shown here is derived from an EMBL/GenBank/DDBJ whole genome shotgun (WGS) entry which is preliminary data.</text>
</comment>
<keyword evidence="2" id="KW-0812">Transmembrane</keyword>
<keyword evidence="6" id="KW-0325">Glycoprotein</keyword>
<dbReference type="GO" id="GO:0004930">
    <property type="term" value="F:G protein-coupled receptor activity"/>
    <property type="evidence" value="ECO:0007669"/>
    <property type="project" value="InterPro"/>
</dbReference>
<dbReference type="PANTHER" id="PTHR24061:SF441">
    <property type="entry name" value="TASTE RECEPTOR TYPE 1 MEMBER 2B-RELATED"/>
    <property type="match status" value="1"/>
</dbReference>
<accession>A0A7J5ZH05</accession>
<dbReference type="GO" id="GO:0005886">
    <property type="term" value="C:plasma membrane"/>
    <property type="evidence" value="ECO:0007669"/>
    <property type="project" value="TreeGrafter"/>
</dbReference>
<dbReference type="Pfam" id="PF01094">
    <property type="entry name" value="ANF_receptor"/>
    <property type="match status" value="1"/>
</dbReference>
<name>A0A7J5ZH05_DISMA</name>
<evidence type="ECO:0000313" key="9">
    <source>
        <dbReference type="Proteomes" id="UP000518266"/>
    </source>
</evidence>
<evidence type="ECO:0000256" key="1">
    <source>
        <dbReference type="ARBA" id="ARBA00004141"/>
    </source>
</evidence>
<organism evidence="8 9">
    <name type="scientific">Dissostichus mawsoni</name>
    <name type="common">Antarctic cod</name>
    <dbReference type="NCBI Taxonomy" id="36200"/>
    <lineage>
        <taxon>Eukaryota</taxon>
        <taxon>Metazoa</taxon>
        <taxon>Chordata</taxon>
        <taxon>Craniata</taxon>
        <taxon>Vertebrata</taxon>
        <taxon>Euteleostomi</taxon>
        <taxon>Actinopterygii</taxon>
        <taxon>Neopterygii</taxon>
        <taxon>Teleostei</taxon>
        <taxon>Neoteleostei</taxon>
        <taxon>Acanthomorphata</taxon>
        <taxon>Eupercaria</taxon>
        <taxon>Perciformes</taxon>
        <taxon>Notothenioidei</taxon>
        <taxon>Nototheniidae</taxon>
        <taxon>Dissostichus</taxon>
    </lineage>
</organism>
<evidence type="ECO:0000256" key="2">
    <source>
        <dbReference type="ARBA" id="ARBA00022692"/>
    </source>
</evidence>
<evidence type="ECO:0000259" key="7">
    <source>
        <dbReference type="Pfam" id="PF01094"/>
    </source>
</evidence>
<dbReference type="SUPFAM" id="SSF53822">
    <property type="entry name" value="Periplasmic binding protein-like I"/>
    <property type="match status" value="1"/>
</dbReference>
<evidence type="ECO:0000256" key="5">
    <source>
        <dbReference type="ARBA" id="ARBA00023170"/>
    </source>
</evidence>
<keyword evidence="4" id="KW-0472">Membrane</keyword>
<gene>
    <name evidence="8" type="ORF">F7725_000514</name>
</gene>
<evidence type="ECO:0000256" key="3">
    <source>
        <dbReference type="ARBA" id="ARBA00022989"/>
    </source>
</evidence>
<sequence>MINNSINLLPNVSLGYEVFDHCSSTRSFPDVVKLLSVKNLVQPWDEPHNNLPRILGVVGPYRRTQVLSVAPLFMKDLIPMVSYSATVSVFSKKAVFPSFLRTVHPNKDTMEGIVNILKHFNWRWVAFLNSDDDYGNDGLALFMKKIKDTEICLAYNKGLNQYTDHSQTFKQI</sequence>
<evidence type="ECO:0000313" key="8">
    <source>
        <dbReference type="EMBL" id="KAF3860259.1"/>
    </source>
</evidence>
<dbReference type="InterPro" id="IPR000068">
    <property type="entry name" value="GPCR_3_Ca_sens_rcpt-rel"/>
</dbReference>
<keyword evidence="5" id="KW-0675">Receptor</keyword>